<dbReference type="InterPro" id="IPR010538">
    <property type="entry name" value="DHOR"/>
</dbReference>
<dbReference type="EMBL" id="RYFI01000002">
    <property type="protein sequence ID" value="RXF74981.1"/>
    <property type="molecule type" value="Genomic_DNA"/>
</dbReference>
<evidence type="ECO:0000256" key="5">
    <source>
        <dbReference type="SAM" id="MobiDB-lite"/>
    </source>
</evidence>
<sequence length="402" mass="40443">MAARAAVLSLVTGVATAASIAVARDLDVAVGKAVFDRLWVQAPSSTKSADGLGPLFAARSCSACHGADGKRARFLLGRDDPAATPGLVLRLADAKGRPDPVYGAQLQPAGLGGAPGEGEAAASRPPAPGPSVKPEWRVDGLAYGALGAGARVSARVAPSLAGLGLLARVPDAAIVAREDPDDRDGDGVSGRAARLASGEIGRLGWKATEPTLQAQAEAAFALDLGLSTRGRPDPVGDCTSAQVACRQAPNGGGPGEPEVGPELLAGLVAFLKSRPAPAHPATGRGEDLFEAVGCGACHVPSLALADGGEARAFSDLLLHDMGSGLDDGAAEGAAASPEWRTAPLWGLSETLALGSGLLHDGRAGTVAEAIAWHGGEAAAARARFEKLAPHERQALLDYLNDL</sequence>
<evidence type="ECO:0000259" key="7">
    <source>
        <dbReference type="PROSITE" id="PS51007"/>
    </source>
</evidence>
<dbReference type="Proteomes" id="UP000289708">
    <property type="component" value="Unassembled WGS sequence"/>
</dbReference>
<dbReference type="AlphaFoldDB" id="A0A4Q0MMG8"/>
<dbReference type="SUPFAM" id="SSF46626">
    <property type="entry name" value="Cytochrome c"/>
    <property type="match status" value="1"/>
</dbReference>
<dbReference type="PROSITE" id="PS51007">
    <property type="entry name" value="CYTC"/>
    <property type="match status" value="2"/>
</dbReference>
<comment type="caution">
    <text evidence="8">The sequence shown here is derived from an EMBL/GenBank/DDBJ whole genome shotgun (WGS) entry which is preliminary data.</text>
</comment>
<evidence type="ECO:0000313" key="8">
    <source>
        <dbReference type="EMBL" id="RXF74981.1"/>
    </source>
</evidence>
<dbReference type="InterPro" id="IPR051395">
    <property type="entry name" value="Cytochrome_c_Peroxidase/MauG"/>
</dbReference>
<dbReference type="GO" id="GO:0009055">
    <property type="term" value="F:electron transfer activity"/>
    <property type="evidence" value="ECO:0007669"/>
    <property type="project" value="InterPro"/>
</dbReference>
<dbReference type="Pfam" id="PF06537">
    <property type="entry name" value="DHOR"/>
    <property type="match status" value="2"/>
</dbReference>
<feature type="region of interest" description="Disordered" evidence="5">
    <location>
        <begin position="105"/>
        <end position="134"/>
    </location>
</feature>
<keyword evidence="3 4" id="KW-0408">Iron</keyword>
<dbReference type="Gene3D" id="1.10.760.10">
    <property type="entry name" value="Cytochrome c-like domain"/>
    <property type="match status" value="1"/>
</dbReference>
<accession>A0A4Q0MMG8</accession>
<name>A0A4Q0MMG8_9HYPH</name>
<evidence type="ECO:0000256" key="1">
    <source>
        <dbReference type="ARBA" id="ARBA00022617"/>
    </source>
</evidence>
<dbReference type="InterPro" id="IPR009056">
    <property type="entry name" value="Cyt_c-like_dom"/>
</dbReference>
<reference evidence="8 9" key="1">
    <citation type="submission" date="2018-12" db="EMBL/GenBank/DDBJ databases">
        <title>bacterium Hansschlegelia zhihuaiae S113.</title>
        <authorList>
            <person name="He J."/>
        </authorList>
    </citation>
    <scope>NUCLEOTIDE SEQUENCE [LARGE SCALE GENOMIC DNA]</scope>
    <source>
        <strain evidence="8 9">S 113</strain>
    </source>
</reference>
<feature type="chain" id="PRO_5020332929" description="Cytochrome c domain-containing protein" evidence="6">
    <location>
        <begin position="18"/>
        <end position="402"/>
    </location>
</feature>
<feature type="domain" description="Cytochrome c" evidence="7">
    <location>
        <begin position="26"/>
        <end position="148"/>
    </location>
</feature>
<evidence type="ECO:0000256" key="4">
    <source>
        <dbReference type="PROSITE-ProRule" id="PRU00433"/>
    </source>
</evidence>
<evidence type="ECO:0000256" key="6">
    <source>
        <dbReference type="SAM" id="SignalP"/>
    </source>
</evidence>
<evidence type="ECO:0000313" key="9">
    <source>
        <dbReference type="Proteomes" id="UP000289708"/>
    </source>
</evidence>
<dbReference type="GO" id="GO:0004130">
    <property type="term" value="F:cytochrome-c peroxidase activity"/>
    <property type="evidence" value="ECO:0007669"/>
    <property type="project" value="TreeGrafter"/>
</dbReference>
<dbReference type="RefSeq" id="WP_128775971.1">
    <property type="nucleotide sequence ID" value="NZ_RYFI01000002.1"/>
</dbReference>
<evidence type="ECO:0000256" key="3">
    <source>
        <dbReference type="ARBA" id="ARBA00023004"/>
    </source>
</evidence>
<gene>
    <name evidence="8" type="ORF">EK403_02680</name>
</gene>
<dbReference type="GO" id="GO:0046872">
    <property type="term" value="F:metal ion binding"/>
    <property type="evidence" value="ECO:0007669"/>
    <property type="project" value="UniProtKB-KW"/>
</dbReference>
<dbReference type="PANTHER" id="PTHR30600">
    <property type="entry name" value="CYTOCHROME C PEROXIDASE-RELATED"/>
    <property type="match status" value="1"/>
</dbReference>
<keyword evidence="6" id="KW-0732">Signal</keyword>
<organism evidence="8 9">
    <name type="scientific">Hansschlegelia zhihuaiae</name>
    <dbReference type="NCBI Taxonomy" id="405005"/>
    <lineage>
        <taxon>Bacteria</taxon>
        <taxon>Pseudomonadati</taxon>
        <taxon>Pseudomonadota</taxon>
        <taxon>Alphaproteobacteria</taxon>
        <taxon>Hyphomicrobiales</taxon>
        <taxon>Methylopilaceae</taxon>
        <taxon>Hansschlegelia</taxon>
    </lineage>
</organism>
<feature type="signal peptide" evidence="6">
    <location>
        <begin position="1"/>
        <end position="17"/>
    </location>
</feature>
<keyword evidence="9" id="KW-1185">Reference proteome</keyword>
<dbReference type="InterPro" id="IPR036909">
    <property type="entry name" value="Cyt_c-like_dom_sf"/>
</dbReference>
<feature type="domain" description="Cytochrome c" evidence="7">
    <location>
        <begin position="280"/>
        <end position="402"/>
    </location>
</feature>
<dbReference type="OrthoDB" id="9805202at2"/>
<proteinExistence type="predicted"/>
<evidence type="ECO:0000256" key="2">
    <source>
        <dbReference type="ARBA" id="ARBA00022723"/>
    </source>
</evidence>
<keyword evidence="1 4" id="KW-0349">Heme</keyword>
<keyword evidence="2 4" id="KW-0479">Metal-binding</keyword>
<dbReference type="PANTHER" id="PTHR30600:SF4">
    <property type="entry name" value="CYTOCHROME C DOMAIN-CONTAINING PROTEIN"/>
    <property type="match status" value="1"/>
</dbReference>
<dbReference type="GO" id="GO:0020037">
    <property type="term" value="F:heme binding"/>
    <property type="evidence" value="ECO:0007669"/>
    <property type="project" value="InterPro"/>
</dbReference>
<protein>
    <recommendedName>
        <fullName evidence="7">Cytochrome c domain-containing protein</fullName>
    </recommendedName>
</protein>